<dbReference type="InterPro" id="IPR052337">
    <property type="entry name" value="SAT4-like"/>
</dbReference>
<evidence type="ECO:0000256" key="6">
    <source>
        <dbReference type="SAM" id="MobiDB-lite"/>
    </source>
</evidence>
<accession>A0A1V6U1L7</accession>
<keyword evidence="10" id="KW-1185">Reference proteome</keyword>
<name>A0A1V6U1L7_9EURO</name>
<evidence type="ECO:0000313" key="10">
    <source>
        <dbReference type="Proteomes" id="UP000191342"/>
    </source>
</evidence>
<feature type="transmembrane region" description="Helical" evidence="7">
    <location>
        <begin position="205"/>
        <end position="224"/>
    </location>
</feature>
<comment type="subcellular location">
    <subcellularLocation>
        <location evidence="1">Membrane</location>
        <topology evidence="1">Multi-pass membrane protein</topology>
    </subcellularLocation>
</comment>
<dbReference type="OrthoDB" id="5283415at2759"/>
<sequence length="415" mass="45845">MTIPDDILAANAAGRIPSGVSLEYLAESRDKSAIVGIIFMICFTGLLMILRLYARAFIVKKIGLDDALAVLTLMLYIAFVVLSIILINLGSGRHIEYIQYVLPLPTVRDTEVLDFVAHIVYTTALFLCRLSGLAFYFRLSARSTKLHMSIIIAAPLLLAAYLPQLFLLIFHCKPVTGLWPYEWQVEPKTYKCYTWGLVYSVNSGLSLACDMLMFVIPAALIKGLHVSLEKKIKLSFVMFPGVLVIVISAIRVWLVAVGQWNSDGSWAYNPMMCVESAEIAATLVALSVPALKPVFGNLFAHLTEYTSSHTRSRSTKLPSLGHSKTIGSGAVSSNRDSKRLLNWSKIGKDDYEMMPSEVSVSRDVRGGSRGSDHSGEEENKRHGSQSPGIRVTNEINISRGQERDVRVEKPGSRES</sequence>
<evidence type="ECO:0000256" key="1">
    <source>
        <dbReference type="ARBA" id="ARBA00004141"/>
    </source>
</evidence>
<dbReference type="Pfam" id="PF20684">
    <property type="entry name" value="Fung_rhodopsin"/>
    <property type="match status" value="1"/>
</dbReference>
<feature type="transmembrane region" description="Helical" evidence="7">
    <location>
        <begin position="149"/>
        <end position="170"/>
    </location>
</feature>
<organism evidence="9 10">
    <name type="scientific">Penicillium flavigenum</name>
    <dbReference type="NCBI Taxonomy" id="254877"/>
    <lineage>
        <taxon>Eukaryota</taxon>
        <taxon>Fungi</taxon>
        <taxon>Dikarya</taxon>
        <taxon>Ascomycota</taxon>
        <taxon>Pezizomycotina</taxon>
        <taxon>Eurotiomycetes</taxon>
        <taxon>Eurotiomycetidae</taxon>
        <taxon>Eurotiales</taxon>
        <taxon>Aspergillaceae</taxon>
        <taxon>Penicillium</taxon>
    </lineage>
</organism>
<feature type="domain" description="Rhodopsin" evidence="8">
    <location>
        <begin position="50"/>
        <end position="295"/>
    </location>
</feature>
<gene>
    <name evidence="9" type="ORF">PENFLA_c001G05843</name>
</gene>
<evidence type="ECO:0000256" key="4">
    <source>
        <dbReference type="ARBA" id="ARBA00023136"/>
    </source>
</evidence>
<evidence type="ECO:0000256" key="7">
    <source>
        <dbReference type="SAM" id="Phobius"/>
    </source>
</evidence>
<feature type="compositionally biased region" description="Basic and acidic residues" evidence="6">
    <location>
        <begin position="360"/>
        <end position="381"/>
    </location>
</feature>
<evidence type="ECO:0000259" key="8">
    <source>
        <dbReference type="Pfam" id="PF20684"/>
    </source>
</evidence>
<dbReference type="EMBL" id="MLQL01000001">
    <property type="protein sequence ID" value="OQE32448.1"/>
    <property type="molecule type" value="Genomic_DNA"/>
</dbReference>
<evidence type="ECO:0000313" key="9">
    <source>
        <dbReference type="EMBL" id="OQE32448.1"/>
    </source>
</evidence>
<reference evidence="10" key="1">
    <citation type="journal article" date="2017" name="Nat. Microbiol.">
        <title>Global analysis of biosynthetic gene clusters reveals vast potential of secondary metabolite production in Penicillium species.</title>
        <authorList>
            <person name="Nielsen J.C."/>
            <person name="Grijseels S."/>
            <person name="Prigent S."/>
            <person name="Ji B."/>
            <person name="Dainat J."/>
            <person name="Nielsen K.F."/>
            <person name="Frisvad J.C."/>
            <person name="Workman M."/>
            <person name="Nielsen J."/>
        </authorList>
    </citation>
    <scope>NUCLEOTIDE SEQUENCE [LARGE SCALE GENOMIC DNA]</scope>
    <source>
        <strain evidence="10">IBT 14082</strain>
    </source>
</reference>
<evidence type="ECO:0000256" key="2">
    <source>
        <dbReference type="ARBA" id="ARBA00022692"/>
    </source>
</evidence>
<dbReference type="AlphaFoldDB" id="A0A1V6U1L7"/>
<keyword evidence="3 7" id="KW-1133">Transmembrane helix</keyword>
<feature type="compositionally biased region" description="Basic and acidic residues" evidence="6">
    <location>
        <begin position="400"/>
        <end position="415"/>
    </location>
</feature>
<protein>
    <recommendedName>
        <fullName evidence="8">Rhodopsin domain-containing protein</fullName>
    </recommendedName>
</protein>
<comment type="similarity">
    <text evidence="5">Belongs to the SAT4 family.</text>
</comment>
<dbReference type="PANTHER" id="PTHR33048">
    <property type="entry name" value="PTH11-LIKE INTEGRAL MEMBRANE PROTEIN (AFU_ORTHOLOGUE AFUA_5G11245)"/>
    <property type="match status" value="1"/>
</dbReference>
<feature type="transmembrane region" description="Helical" evidence="7">
    <location>
        <begin position="115"/>
        <end position="137"/>
    </location>
</feature>
<keyword evidence="2 7" id="KW-0812">Transmembrane</keyword>
<feature type="transmembrane region" description="Helical" evidence="7">
    <location>
        <begin position="236"/>
        <end position="259"/>
    </location>
</feature>
<feature type="transmembrane region" description="Helical" evidence="7">
    <location>
        <begin position="33"/>
        <end position="54"/>
    </location>
</feature>
<comment type="caution">
    <text evidence="9">The sequence shown here is derived from an EMBL/GenBank/DDBJ whole genome shotgun (WGS) entry which is preliminary data.</text>
</comment>
<dbReference type="PANTHER" id="PTHR33048:SF47">
    <property type="entry name" value="INTEGRAL MEMBRANE PROTEIN-RELATED"/>
    <property type="match status" value="1"/>
</dbReference>
<evidence type="ECO:0000256" key="5">
    <source>
        <dbReference type="ARBA" id="ARBA00038359"/>
    </source>
</evidence>
<proteinExistence type="inferred from homology"/>
<dbReference type="Proteomes" id="UP000191342">
    <property type="component" value="Unassembled WGS sequence"/>
</dbReference>
<dbReference type="InterPro" id="IPR049326">
    <property type="entry name" value="Rhodopsin_dom_fungi"/>
</dbReference>
<feature type="region of interest" description="Disordered" evidence="6">
    <location>
        <begin position="354"/>
        <end position="415"/>
    </location>
</feature>
<dbReference type="GO" id="GO:0016020">
    <property type="term" value="C:membrane"/>
    <property type="evidence" value="ECO:0007669"/>
    <property type="project" value="UniProtKB-SubCell"/>
</dbReference>
<keyword evidence="4 7" id="KW-0472">Membrane</keyword>
<evidence type="ECO:0000256" key="3">
    <source>
        <dbReference type="ARBA" id="ARBA00022989"/>
    </source>
</evidence>
<feature type="transmembrane region" description="Helical" evidence="7">
    <location>
        <begin position="279"/>
        <end position="303"/>
    </location>
</feature>
<feature type="region of interest" description="Disordered" evidence="6">
    <location>
        <begin position="310"/>
        <end position="333"/>
    </location>
</feature>
<feature type="transmembrane region" description="Helical" evidence="7">
    <location>
        <begin position="66"/>
        <end position="87"/>
    </location>
</feature>